<gene>
    <name evidence="2" type="ORF">WFZ85_01790</name>
</gene>
<sequence length="147" mass="17054">MITVKGIAVSQTYEVRQPVLRQGKPIESCFFEGDDLPTTFHYGLFENEKIQGVISVYENENILFEEKEQIQIRGMAVLEKNQRKGFGQQLVAHCEMEMMSQNKKLIWFNARVTAVGFYEKMGYSIIGNSFDIKDVGLHFVMYKKLRN</sequence>
<organism evidence="2 3">
    <name type="scientific">Flavobacterium aureirubrum</name>
    <dbReference type="NCBI Taxonomy" id="3133147"/>
    <lineage>
        <taxon>Bacteria</taxon>
        <taxon>Pseudomonadati</taxon>
        <taxon>Bacteroidota</taxon>
        <taxon>Flavobacteriia</taxon>
        <taxon>Flavobacteriales</taxon>
        <taxon>Flavobacteriaceae</taxon>
        <taxon>Flavobacterium</taxon>
    </lineage>
</organism>
<feature type="domain" description="N-acetyltransferase" evidence="1">
    <location>
        <begin position="1"/>
        <end position="146"/>
    </location>
</feature>
<evidence type="ECO:0000313" key="2">
    <source>
        <dbReference type="EMBL" id="MEM0541335.1"/>
    </source>
</evidence>
<comment type="caution">
    <text evidence="2">The sequence shown here is derived from an EMBL/GenBank/DDBJ whole genome shotgun (WGS) entry which is preliminary data.</text>
</comment>
<proteinExistence type="predicted"/>
<evidence type="ECO:0000313" key="3">
    <source>
        <dbReference type="Proteomes" id="UP001460072"/>
    </source>
</evidence>
<dbReference type="Gene3D" id="3.40.630.30">
    <property type="match status" value="1"/>
</dbReference>
<dbReference type="CDD" id="cd04301">
    <property type="entry name" value="NAT_SF"/>
    <property type="match status" value="1"/>
</dbReference>
<dbReference type="RefSeq" id="WP_342694566.1">
    <property type="nucleotide sequence ID" value="NZ_JBCGDO010000001.1"/>
</dbReference>
<keyword evidence="3" id="KW-1185">Reference proteome</keyword>
<dbReference type="PROSITE" id="PS51186">
    <property type="entry name" value="GNAT"/>
    <property type="match status" value="1"/>
</dbReference>
<name>A0ABU9N0S9_9FLAO</name>
<dbReference type="SUPFAM" id="SSF55729">
    <property type="entry name" value="Acyl-CoA N-acyltransferases (Nat)"/>
    <property type="match status" value="1"/>
</dbReference>
<dbReference type="InterPro" id="IPR000182">
    <property type="entry name" value="GNAT_dom"/>
</dbReference>
<accession>A0ABU9N0S9</accession>
<reference evidence="2 3" key="1">
    <citation type="submission" date="2024-03" db="EMBL/GenBank/DDBJ databases">
        <title>Two novel species of the genus Flavobacterium exhibiting potentially degradation of complex polysaccharides.</title>
        <authorList>
            <person name="Lian X."/>
        </authorList>
    </citation>
    <scope>NUCLEOTIDE SEQUENCE [LARGE SCALE GENOMIC DNA]</scope>
    <source>
        <strain evidence="3">j3</strain>
    </source>
</reference>
<dbReference type="InterPro" id="IPR016181">
    <property type="entry name" value="Acyl_CoA_acyltransferase"/>
</dbReference>
<dbReference type="Pfam" id="PF13673">
    <property type="entry name" value="Acetyltransf_10"/>
    <property type="match status" value="1"/>
</dbReference>
<dbReference type="Proteomes" id="UP001460072">
    <property type="component" value="Unassembled WGS sequence"/>
</dbReference>
<evidence type="ECO:0000259" key="1">
    <source>
        <dbReference type="PROSITE" id="PS51186"/>
    </source>
</evidence>
<protein>
    <submittedName>
        <fullName evidence="2">GNAT family N-acetyltransferase</fullName>
    </submittedName>
</protein>
<dbReference type="EMBL" id="JBCGDO010000001">
    <property type="protein sequence ID" value="MEM0541335.1"/>
    <property type="molecule type" value="Genomic_DNA"/>
</dbReference>